<gene>
    <name evidence="2" type="ORF">IWQ60_007563</name>
</gene>
<accession>A0A9W8DQ54</accession>
<feature type="region of interest" description="Disordered" evidence="1">
    <location>
        <begin position="53"/>
        <end position="75"/>
    </location>
</feature>
<feature type="region of interest" description="Disordered" evidence="1">
    <location>
        <begin position="1"/>
        <end position="38"/>
    </location>
</feature>
<keyword evidence="3" id="KW-1185">Reference proteome</keyword>
<comment type="caution">
    <text evidence="2">The sequence shown here is derived from an EMBL/GenBank/DDBJ whole genome shotgun (WGS) entry which is preliminary data.</text>
</comment>
<sequence length="106" mass="11244">MNILGAASTSPKHESSRKSEPETTPARPALVGRRLSTGRVGITARVRNHVQSPGVGIVAPHNDTRMSSEGDGDIPSAHTYRVHSEYCECEGSGVGCHCRATCDCDI</sequence>
<organism evidence="2 3">
    <name type="scientific">Tieghemiomyces parasiticus</name>
    <dbReference type="NCBI Taxonomy" id="78921"/>
    <lineage>
        <taxon>Eukaryota</taxon>
        <taxon>Fungi</taxon>
        <taxon>Fungi incertae sedis</taxon>
        <taxon>Zoopagomycota</taxon>
        <taxon>Kickxellomycotina</taxon>
        <taxon>Dimargaritomycetes</taxon>
        <taxon>Dimargaritales</taxon>
        <taxon>Dimargaritaceae</taxon>
        <taxon>Tieghemiomyces</taxon>
    </lineage>
</organism>
<evidence type="ECO:0000256" key="1">
    <source>
        <dbReference type="SAM" id="MobiDB-lite"/>
    </source>
</evidence>
<name>A0A9W8DQ54_9FUNG</name>
<dbReference type="Proteomes" id="UP001150569">
    <property type="component" value="Unassembled WGS sequence"/>
</dbReference>
<reference evidence="2" key="1">
    <citation type="submission" date="2022-07" db="EMBL/GenBank/DDBJ databases">
        <title>Phylogenomic reconstructions and comparative analyses of Kickxellomycotina fungi.</title>
        <authorList>
            <person name="Reynolds N.K."/>
            <person name="Stajich J.E."/>
            <person name="Barry K."/>
            <person name="Grigoriev I.V."/>
            <person name="Crous P."/>
            <person name="Smith M.E."/>
        </authorList>
    </citation>
    <scope>NUCLEOTIDE SEQUENCE</scope>
    <source>
        <strain evidence="2">RSA 861</strain>
    </source>
</reference>
<dbReference type="OrthoDB" id="10364910at2759"/>
<feature type="compositionally biased region" description="Basic and acidic residues" evidence="1">
    <location>
        <begin position="11"/>
        <end position="21"/>
    </location>
</feature>
<protein>
    <submittedName>
        <fullName evidence="2">Uncharacterized protein</fullName>
    </submittedName>
</protein>
<evidence type="ECO:0000313" key="2">
    <source>
        <dbReference type="EMBL" id="KAJ1918170.1"/>
    </source>
</evidence>
<dbReference type="AlphaFoldDB" id="A0A9W8DQ54"/>
<proteinExistence type="predicted"/>
<evidence type="ECO:0000313" key="3">
    <source>
        <dbReference type="Proteomes" id="UP001150569"/>
    </source>
</evidence>
<dbReference type="EMBL" id="JANBPT010000513">
    <property type="protein sequence ID" value="KAJ1918170.1"/>
    <property type="molecule type" value="Genomic_DNA"/>
</dbReference>